<dbReference type="EC" id="3.2.2.27" evidence="7 9"/>
<dbReference type="PROSITE" id="PS00130">
    <property type="entry name" value="U_DNA_GLYCOSYLASE"/>
    <property type="match status" value="1"/>
</dbReference>
<dbReference type="InterPro" id="IPR005122">
    <property type="entry name" value="Uracil-DNA_glycosylase-like"/>
</dbReference>
<dbReference type="PANTHER" id="PTHR11264:SF0">
    <property type="entry name" value="URACIL-DNA GLYCOSYLASE"/>
    <property type="match status" value="1"/>
</dbReference>
<dbReference type="InterPro" id="IPR002043">
    <property type="entry name" value="UDG_fam1"/>
</dbReference>
<keyword evidence="4 7" id="KW-0496">Mitochondrion</keyword>
<evidence type="ECO:0000256" key="5">
    <source>
        <dbReference type="ARBA" id="ARBA00023204"/>
    </source>
</evidence>
<sequence>MSLKRKAGDTPTSSDSKKPKVDASITSFFGAPKPKPCNGTSSTSRPSPPPVSFDKEKWVASLNEETKELLRLEIETLHESWLKELKDEVTSKSFLDLKRFLKRERESGKKIFPKEEDVYSWSRHTPFTSVRAVILGQDPYHNDNQAHGLSFSVQAPTPAPPSLKNIYKALAIDYPSFVPPSGNSGLLTPWAQRGVLLLNTCLTVRAHEANSHSNRGWEKFTQRVIDLVAEKRRKGVVFLAWGAPAAKRVKMVDKVRHLVLLSVHPSPLSASRGWFQCGHFRKTNDWLVNKGQGKIDWSLGPKSLFEGETKLDAGEELQVKEKMEEKVVQKVVEKKVEKGVEDEFEDEEAEAAMNEAFEAEQKEVESVKVEEIKPAEEA</sequence>
<feature type="compositionally biased region" description="Basic and acidic residues" evidence="10">
    <location>
        <begin position="359"/>
        <end position="378"/>
    </location>
</feature>
<dbReference type="SMART" id="SM00987">
    <property type="entry name" value="UreE_C"/>
    <property type="match status" value="1"/>
</dbReference>
<dbReference type="Gene3D" id="3.40.470.10">
    <property type="entry name" value="Uracil-DNA glycosylase-like domain"/>
    <property type="match status" value="1"/>
</dbReference>
<gene>
    <name evidence="7" type="primary">UNG1</name>
    <name evidence="12" type="ORF">RCO7_10461</name>
</gene>
<dbReference type="AlphaFoldDB" id="A0A1E1LP04"/>
<evidence type="ECO:0000313" key="12">
    <source>
        <dbReference type="EMBL" id="CZT12231.1"/>
    </source>
</evidence>
<evidence type="ECO:0000313" key="13">
    <source>
        <dbReference type="Proteomes" id="UP000178129"/>
    </source>
</evidence>
<dbReference type="FunCoup" id="A0A1E1LP04">
    <property type="interactions" value="303"/>
</dbReference>
<evidence type="ECO:0000256" key="3">
    <source>
        <dbReference type="ARBA" id="ARBA00022801"/>
    </source>
</evidence>
<comment type="subcellular location">
    <subcellularLocation>
        <location evidence="7">Mitochondrion</location>
    </subcellularLocation>
    <subcellularLocation>
        <location evidence="7">Nucleus</location>
    </subcellularLocation>
</comment>
<reference evidence="13" key="1">
    <citation type="submission" date="2016-03" db="EMBL/GenBank/DDBJ databases">
        <authorList>
            <person name="Ploux O."/>
        </authorList>
    </citation>
    <scope>NUCLEOTIDE SEQUENCE [LARGE SCALE GENOMIC DNA]</scope>
    <source>
        <strain evidence="13">UK7</strain>
    </source>
</reference>
<name>A0A1E1LP04_9HELO</name>
<dbReference type="GO" id="GO:0097510">
    <property type="term" value="P:base-excision repair, AP site formation via deaminated base removal"/>
    <property type="evidence" value="ECO:0007669"/>
    <property type="project" value="TreeGrafter"/>
</dbReference>
<feature type="region of interest" description="Disordered" evidence="10">
    <location>
        <begin position="358"/>
        <end position="378"/>
    </location>
</feature>
<dbReference type="SMART" id="SM00986">
    <property type="entry name" value="UDG"/>
    <property type="match status" value="1"/>
</dbReference>
<evidence type="ECO:0000256" key="8">
    <source>
        <dbReference type="PROSITE-ProRule" id="PRU10072"/>
    </source>
</evidence>
<feature type="region of interest" description="Disordered" evidence="10">
    <location>
        <begin position="1"/>
        <end position="53"/>
    </location>
</feature>
<dbReference type="STRING" id="914237.A0A1E1LP04"/>
<evidence type="ECO:0000259" key="11">
    <source>
        <dbReference type="SMART" id="SM00986"/>
    </source>
</evidence>
<dbReference type="GO" id="GO:0005739">
    <property type="term" value="C:mitochondrion"/>
    <property type="evidence" value="ECO:0007669"/>
    <property type="project" value="UniProtKB-SubCell"/>
</dbReference>
<keyword evidence="5 7" id="KW-0234">DNA repair</keyword>
<comment type="caution">
    <text evidence="12">The sequence shown here is derived from an EMBL/GenBank/DDBJ whole genome shotgun (WGS) entry which is preliminary data.</text>
</comment>
<dbReference type="GO" id="GO:0004844">
    <property type="term" value="F:uracil DNA N-glycosylase activity"/>
    <property type="evidence" value="ECO:0007669"/>
    <property type="project" value="UniProtKB-UniRule"/>
</dbReference>
<dbReference type="SUPFAM" id="SSF52141">
    <property type="entry name" value="Uracil-DNA glycosylase-like"/>
    <property type="match status" value="1"/>
</dbReference>
<comment type="catalytic activity">
    <reaction evidence="7 9">
        <text>Hydrolyzes single-stranded DNA or mismatched double-stranded DNA and polynucleotides, releasing free uracil.</text>
        <dbReference type="EC" id="3.2.2.27"/>
    </reaction>
</comment>
<feature type="domain" description="Uracil-DNA glycosylase-like" evidence="11">
    <location>
        <begin position="123"/>
        <end position="287"/>
    </location>
</feature>
<evidence type="ECO:0000256" key="7">
    <source>
        <dbReference type="HAMAP-Rule" id="MF_03166"/>
    </source>
</evidence>
<feature type="active site" description="Proton acceptor" evidence="7 8">
    <location>
        <position position="138"/>
    </location>
</feature>
<protein>
    <recommendedName>
        <fullName evidence="7 9">Uracil-DNA glycosylase</fullName>
        <shortName evidence="7">UDG</shortName>
        <ecNumber evidence="7 9">3.2.2.27</ecNumber>
    </recommendedName>
</protein>
<evidence type="ECO:0000256" key="1">
    <source>
        <dbReference type="ARBA" id="ARBA00008184"/>
    </source>
</evidence>
<comment type="similarity">
    <text evidence="1 7 9">Belongs to the uracil-DNA glycosylase (UDG) superfamily. UNG family.</text>
</comment>
<dbReference type="EMBL" id="FJUW01000070">
    <property type="protein sequence ID" value="CZT12231.1"/>
    <property type="molecule type" value="Genomic_DNA"/>
</dbReference>
<keyword evidence="3 7" id="KW-0378">Hydrolase</keyword>
<dbReference type="NCBIfam" id="NF003588">
    <property type="entry name" value="PRK05254.1-1"/>
    <property type="match status" value="1"/>
</dbReference>
<accession>A0A1E1LP04</accession>
<dbReference type="InterPro" id="IPR036895">
    <property type="entry name" value="Uracil-DNA_glycosylase-like_sf"/>
</dbReference>
<dbReference type="Proteomes" id="UP000178129">
    <property type="component" value="Unassembled WGS sequence"/>
</dbReference>
<dbReference type="CDD" id="cd10027">
    <property type="entry name" value="UDG-F1-like"/>
    <property type="match status" value="1"/>
</dbReference>
<dbReference type="PANTHER" id="PTHR11264">
    <property type="entry name" value="URACIL-DNA GLYCOSYLASE"/>
    <property type="match status" value="1"/>
</dbReference>
<organism evidence="12 13">
    <name type="scientific">Rhynchosporium graminicola</name>
    <dbReference type="NCBI Taxonomy" id="2792576"/>
    <lineage>
        <taxon>Eukaryota</taxon>
        <taxon>Fungi</taxon>
        <taxon>Dikarya</taxon>
        <taxon>Ascomycota</taxon>
        <taxon>Pezizomycotina</taxon>
        <taxon>Leotiomycetes</taxon>
        <taxon>Helotiales</taxon>
        <taxon>Ploettnerulaceae</taxon>
        <taxon>Rhynchosporium</taxon>
    </lineage>
</organism>
<keyword evidence="2 7" id="KW-0227">DNA damage</keyword>
<dbReference type="Pfam" id="PF03167">
    <property type="entry name" value="UDG"/>
    <property type="match status" value="1"/>
</dbReference>
<dbReference type="NCBIfam" id="NF003589">
    <property type="entry name" value="PRK05254.1-2"/>
    <property type="match status" value="1"/>
</dbReference>
<proteinExistence type="inferred from homology"/>
<evidence type="ECO:0000256" key="4">
    <source>
        <dbReference type="ARBA" id="ARBA00023128"/>
    </source>
</evidence>
<dbReference type="InterPro" id="IPR018085">
    <property type="entry name" value="Ura-DNA_Glyclase_AS"/>
</dbReference>
<comment type="function">
    <text evidence="7 9">Excises uracil residues from the DNA which can arise as a result of misincorporation of dUMP residues by DNA polymerase or due to deamination of cytosine.</text>
</comment>
<evidence type="ECO:0000256" key="2">
    <source>
        <dbReference type="ARBA" id="ARBA00022763"/>
    </source>
</evidence>
<dbReference type="NCBIfam" id="NF003592">
    <property type="entry name" value="PRK05254.1-5"/>
    <property type="match status" value="1"/>
</dbReference>
<evidence type="ECO:0000256" key="9">
    <source>
        <dbReference type="RuleBase" id="RU003780"/>
    </source>
</evidence>
<dbReference type="NCBIfam" id="TIGR00628">
    <property type="entry name" value="ung"/>
    <property type="match status" value="1"/>
</dbReference>
<dbReference type="HAMAP" id="MF_00148">
    <property type="entry name" value="UDG"/>
    <property type="match status" value="1"/>
</dbReference>
<dbReference type="FunFam" id="3.40.470.10:FF:000007">
    <property type="entry name" value="Uracil-DNA glycosylase"/>
    <property type="match status" value="1"/>
</dbReference>
<keyword evidence="6 7" id="KW-0539">Nucleus</keyword>
<keyword evidence="13" id="KW-1185">Reference proteome</keyword>
<dbReference type="GO" id="GO:0005634">
    <property type="term" value="C:nucleus"/>
    <property type="evidence" value="ECO:0007669"/>
    <property type="project" value="UniProtKB-SubCell"/>
</dbReference>
<evidence type="ECO:0000256" key="6">
    <source>
        <dbReference type="ARBA" id="ARBA00023242"/>
    </source>
</evidence>
<evidence type="ECO:0000256" key="10">
    <source>
        <dbReference type="SAM" id="MobiDB-lite"/>
    </source>
</evidence>
<dbReference type="InParanoid" id="A0A1E1LP04"/>